<protein>
    <recommendedName>
        <fullName evidence="4">ATP-binding protein</fullName>
    </recommendedName>
</protein>
<reference evidence="2" key="1">
    <citation type="submission" date="2023-06" db="EMBL/GenBank/DDBJ databases">
        <authorList>
            <person name="Zeman M."/>
            <person name="Kubasova T."/>
            <person name="Jahodarova E."/>
            <person name="Nykrynova M."/>
            <person name="Rychlik I."/>
        </authorList>
    </citation>
    <scope>NUCLEOTIDE SEQUENCE</scope>
    <source>
        <strain evidence="2">84_SSukc20</strain>
    </source>
</reference>
<name>A0ABT7XAK8_9BACE</name>
<evidence type="ECO:0008006" key="4">
    <source>
        <dbReference type="Google" id="ProtNLM"/>
    </source>
</evidence>
<comment type="caution">
    <text evidence="2">The sequence shown here is derived from an EMBL/GenBank/DDBJ whole genome shotgun (WGS) entry which is preliminary data.</text>
</comment>
<proteinExistence type="predicted"/>
<accession>A0ABT7XAK8</accession>
<feature type="coiled-coil region" evidence="1">
    <location>
        <begin position="844"/>
        <end position="898"/>
    </location>
</feature>
<evidence type="ECO:0000313" key="3">
    <source>
        <dbReference type="Proteomes" id="UP001167871"/>
    </source>
</evidence>
<keyword evidence="3" id="KW-1185">Reference proteome</keyword>
<dbReference type="EMBL" id="JAUEII010000068">
    <property type="protein sequence ID" value="MDN0051089.1"/>
    <property type="molecule type" value="Genomic_DNA"/>
</dbReference>
<gene>
    <name evidence="2" type="ORF">QVO10_17235</name>
</gene>
<sequence>MEDNKIVLDFMVSDYSDAAACTESSLIHQSQMEQMMRLFDKLYKKARKAKDSREDDFTVKHDTVSIFASRGAGKTTFLLSAQERIRKIYDRAVCLRTIDPSAIECKQHPFVNVLASIHEKVEEFLKKNNLKQYDFKNCDYEIQKGFNDCYKKLLKGLPVIEGVGKENIYDDWDDDEFISIKGMEKAELSNSLNVLFHKYVRKALQLMDKDCFVVAFDDIDTNFQKGYQLLEVIRKYLTTPQVITILTGDLDLYGKLVRKATWQCFDKSFLKKETEYADRAKREFAGMINQLENQYLVKILKPENRVHLKTIYENINDERSRTFNIRFSNNTEMSIDKCYEYFLDKIGFSALNPKISNSLKQYLEGLSTRIQIRLFTLIDKSLTEDKDYEGHIASEVMDIFWNDITQKTSNGKALLHKDRFYVVEMLNFLLNAKALRTGYNFMPSTDDQVLNKALLAIGTQFNQQVKGSPYMIFDFWLRICYLQVTIEQLGEKWDELVKNNQDNIDGFLNFTRLNTNTDLTKSICLSHSYCNHEFDKNPFIAYKSLSGTAILNNFIPEYKTNEDYLLSMLPLTGSMDENMYETSFVSIYKLLAILRDILFHIEENEEDIDTLHLQLNKFVQYKFYIEPIENNYPRPQANQRKNEDYEINTDKNASRIEKLASDTLKWHYKLGNSVTKFSACTPQFLSRIFTRFYFTVIGIDKDNGYKTAGEKLHAYILALLNAVMVEEAIDKNIPDLNMSTIGNIDNIFIDNIERFHHKLGRLRHMESLYRYSNNPIEETLFYWLAKCPLLELFLNPFIVSLLSKTEEYQFVSEKLKYGRIRMSLPLWEEQTKNFNAQLKELVEIQKWLTEYQRYKNTLENLTIVVRMLRNTQLHPELLLKYDGQRQQYQKQRDDLRKKLTDSAVSLSKVKFKLSLNMTDKEYLSVASQVAYSIKSLNEKIDRNRTLIEQAKKEESNIKDFVKREQKYDASPSFDYLCRIETTLQERISNVSDFDYEFPDRL</sequence>
<organism evidence="2 3">
    <name type="scientific">Bacteroides gallinaceum</name>
    <dbReference type="NCBI Taxonomy" id="1462571"/>
    <lineage>
        <taxon>Bacteria</taxon>
        <taxon>Pseudomonadati</taxon>
        <taxon>Bacteroidota</taxon>
        <taxon>Bacteroidia</taxon>
        <taxon>Bacteroidales</taxon>
        <taxon>Bacteroidaceae</taxon>
        <taxon>Bacteroides</taxon>
    </lineage>
</organism>
<dbReference type="RefSeq" id="WP_301935200.1">
    <property type="nucleotide sequence ID" value="NZ_JAUEII010000068.1"/>
</dbReference>
<keyword evidence="1" id="KW-0175">Coiled coil</keyword>
<dbReference type="Proteomes" id="UP001167871">
    <property type="component" value="Unassembled WGS sequence"/>
</dbReference>
<evidence type="ECO:0000256" key="1">
    <source>
        <dbReference type="SAM" id="Coils"/>
    </source>
</evidence>
<evidence type="ECO:0000313" key="2">
    <source>
        <dbReference type="EMBL" id="MDN0051089.1"/>
    </source>
</evidence>
<reference evidence="2" key="2">
    <citation type="submission" date="2024-05" db="EMBL/GenBank/DDBJ databases">
        <title>Identification and characterization of horizontal gene transfer across gut microbiota members of farm animals based on homology search.</title>
        <authorList>
            <person name="Schwarzerova J."/>
            <person name="Nykrynova M."/>
            <person name="Jureckova K."/>
            <person name="Cejkova D."/>
            <person name="Rychlik I."/>
        </authorList>
    </citation>
    <scope>NUCLEOTIDE SEQUENCE</scope>
    <source>
        <strain evidence="2">84_SSukc20</strain>
    </source>
</reference>